<dbReference type="PANTHER" id="PTHR42034">
    <property type="entry name" value="CHROMOSOME 7, WHOLE GENOME SHOTGUN SEQUENCE-RELATED"/>
    <property type="match status" value="1"/>
</dbReference>
<dbReference type="Gene3D" id="3.30.559.10">
    <property type="entry name" value="Chloramphenicol acetyltransferase-like domain"/>
    <property type="match status" value="1"/>
</dbReference>
<dbReference type="SUPFAM" id="SSF52777">
    <property type="entry name" value="CoA-dependent acyltransferases"/>
    <property type="match status" value="1"/>
</dbReference>
<protein>
    <recommendedName>
        <fullName evidence="3">Alcohol acetyltransferase</fullName>
    </recommendedName>
</protein>
<name>A0A5N6JI64_9EURO</name>
<reference evidence="1 2" key="1">
    <citation type="submission" date="2019-04" db="EMBL/GenBank/DDBJ databases">
        <title>Fungal friends and foes A comparative genomics study of 23 Aspergillus species from section Flavi.</title>
        <authorList>
            <consortium name="DOE Joint Genome Institute"/>
            <person name="Kjaerbolling I."/>
            <person name="Vesth T.C."/>
            <person name="Frisvad J.C."/>
            <person name="Nybo J.L."/>
            <person name="Theobald S."/>
            <person name="Kildgaard S."/>
            <person name="Petersen T.I."/>
            <person name="Kuo A."/>
            <person name="Sato A."/>
            <person name="Lyhne E.K."/>
            <person name="Kogle M.E."/>
            <person name="Wiebenga A."/>
            <person name="Kun R.S."/>
            <person name="Lubbers R.J."/>
            <person name="Makela M.R."/>
            <person name="Barry K."/>
            <person name="Chovatia M."/>
            <person name="Clum A."/>
            <person name="Daum C."/>
            <person name="Haridas S."/>
            <person name="He G."/>
            <person name="LaButti K."/>
            <person name="Lipzen A."/>
            <person name="Mondo S."/>
            <person name="Pangilinan J."/>
            <person name="Riley R."/>
            <person name="Salamov A."/>
            <person name="Simmons B.A."/>
            <person name="Magnuson J.K."/>
            <person name="Henrissat B."/>
            <person name="Mortensen U.H."/>
            <person name="Larsen T.O."/>
            <person name="De vries R.P."/>
            <person name="Grigoriev I.V."/>
            <person name="Machida M."/>
            <person name="Baker S.E."/>
            <person name="Andersen M.R."/>
        </authorList>
    </citation>
    <scope>NUCLEOTIDE SEQUENCE [LARGE SCALE GENOMIC DNA]</scope>
    <source>
        <strain evidence="1 2">CBS 117635</strain>
    </source>
</reference>
<organism evidence="1 2">
    <name type="scientific">Aspergillus minisclerotigenes</name>
    <dbReference type="NCBI Taxonomy" id="656917"/>
    <lineage>
        <taxon>Eukaryota</taxon>
        <taxon>Fungi</taxon>
        <taxon>Dikarya</taxon>
        <taxon>Ascomycota</taxon>
        <taxon>Pezizomycotina</taxon>
        <taxon>Eurotiomycetes</taxon>
        <taxon>Eurotiomycetidae</taxon>
        <taxon>Eurotiales</taxon>
        <taxon>Aspergillaceae</taxon>
        <taxon>Aspergillus</taxon>
        <taxon>Aspergillus subgen. Circumdati</taxon>
    </lineage>
</organism>
<dbReference type="Proteomes" id="UP000326289">
    <property type="component" value="Unassembled WGS sequence"/>
</dbReference>
<sequence length="511" mass="57093">MASFIPNGFGWSETKPGRWERDVDEAEQFYTSLAKVYEGTGRTFFAMTGFISVSVPAEGGSSDHQTENRAVEALRKAWLRLRYDHPTIASRVEYDVHGKKCKKIYETFTKTSSQEDWLKTTFQILSTGVSGLEWCNSDPPVPPLPTLFLIKEPSSVDGAFRADVVLRAHHDIIDGMGTLMLFNNLFAHAAEIYKWGASYTAPCFGGEWANLSPPLRVAAGIPNDLRPAQEDRLQNIIHSNESLRKDVEIASLPFHRDRTQPGKHQRVAISLSVEQTRLLLDKCRDAGLSITHAYHTAIAVTVRGIQERRADERKIRYINYTLINERGHCRNPYSTWAHPASVYHSVSGRSLAIDLNVASSLGTADVASITANDRADFMDIAQAVRDFYLGIRNDKEHIFLVPSYWKMSTIPYPTDGATPPVPARNDNPSVSISSMGVLDKVIRPIHGPFQLDNPWVTGEELGTGLGIFLGTWKDRLTLSAAYNDAWHDKNEAMAFLDRCNQTIFQALGVQL</sequence>
<dbReference type="PANTHER" id="PTHR42034:SF1">
    <property type="entry name" value="CONDENSATION DOMAIN-CONTAINING PROTEIN"/>
    <property type="match status" value="1"/>
</dbReference>
<evidence type="ECO:0000313" key="1">
    <source>
        <dbReference type="EMBL" id="KAB8277467.1"/>
    </source>
</evidence>
<evidence type="ECO:0000313" key="2">
    <source>
        <dbReference type="Proteomes" id="UP000326289"/>
    </source>
</evidence>
<evidence type="ECO:0008006" key="3">
    <source>
        <dbReference type="Google" id="ProtNLM"/>
    </source>
</evidence>
<proteinExistence type="predicted"/>
<dbReference type="Gene3D" id="3.30.559.30">
    <property type="entry name" value="Nonribosomal peptide synthetase, condensation domain"/>
    <property type="match status" value="1"/>
</dbReference>
<keyword evidence="2" id="KW-1185">Reference proteome</keyword>
<dbReference type="AlphaFoldDB" id="A0A5N6JI64"/>
<dbReference type="InterPro" id="IPR023213">
    <property type="entry name" value="CAT-like_dom_sf"/>
</dbReference>
<dbReference type="EMBL" id="ML732772">
    <property type="protein sequence ID" value="KAB8277467.1"/>
    <property type="molecule type" value="Genomic_DNA"/>
</dbReference>
<gene>
    <name evidence="1" type="ORF">BDV30DRAFT_251632</name>
</gene>
<accession>A0A5N6JI64</accession>